<accession>F1T4M4</accession>
<comment type="caution">
    <text evidence="1">The sequence shown here is derived from an EMBL/GenBank/DDBJ whole genome shotgun (WGS) entry which is preliminary data.</text>
</comment>
<name>F1T4M4_9ACTN</name>
<dbReference type="Proteomes" id="UP000005947">
    <property type="component" value="Unassembled WGS sequence"/>
</dbReference>
<protein>
    <submittedName>
        <fullName evidence="1">Uncharacterized protein</fullName>
    </submittedName>
</protein>
<evidence type="ECO:0000313" key="2">
    <source>
        <dbReference type="Proteomes" id="UP000005947"/>
    </source>
</evidence>
<reference evidence="1 2" key="1">
    <citation type="submission" date="2011-02" db="EMBL/GenBank/DDBJ databases">
        <authorList>
            <person name="Muzny D."/>
            <person name="Qin X."/>
            <person name="Buhay C."/>
            <person name="Dugan-Rocha S."/>
            <person name="Ding Y."/>
            <person name="Chen G."/>
            <person name="Hawes A."/>
            <person name="Holder M."/>
            <person name="Jhangiani S."/>
            <person name="Johnson A."/>
            <person name="Khan Z."/>
            <person name="Li Z."/>
            <person name="Liu W."/>
            <person name="Liu X."/>
            <person name="Perez L."/>
            <person name="Shen H."/>
            <person name="Wang Q."/>
            <person name="Watt J."/>
            <person name="Xi L."/>
            <person name="Xin Y."/>
            <person name="Zhou J."/>
            <person name="Deng J."/>
            <person name="Jiang H."/>
            <person name="Liu Y."/>
            <person name="Qu J."/>
            <person name="Song X.-Z."/>
            <person name="Zhang L."/>
            <person name="Villasana D."/>
            <person name="Johnson A."/>
            <person name="Liu J."/>
            <person name="Liyanage D."/>
            <person name="Lorensuhewa L."/>
            <person name="Robinson T."/>
            <person name="Song A."/>
            <person name="Song B.-B."/>
            <person name="Dinh H."/>
            <person name="Thornton R."/>
            <person name="Coyle M."/>
            <person name="Francisco L."/>
            <person name="Jackson L."/>
            <person name="Javaid M."/>
            <person name="Korchina V."/>
            <person name="Kovar C."/>
            <person name="Mata R."/>
            <person name="Mathew T."/>
            <person name="Ngo R."/>
            <person name="Nguyen L."/>
            <person name="Nguyen N."/>
            <person name="Okwuonu G."/>
            <person name="Ongeri F."/>
            <person name="Pham C."/>
            <person name="Simmons D."/>
            <person name="Wilczek-Boney K."/>
            <person name="Hale W."/>
            <person name="Jakkamsetti A."/>
            <person name="Pham P."/>
            <person name="Ruth R."/>
            <person name="San Lucas F."/>
            <person name="Warren J."/>
            <person name="Zhang J."/>
            <person name="Zhao Z."/>
            <person name="Zhou C."/>
            <person name="Zhu D."/>
            <person name="Lee S."/>
            <person name="Bess C."/>
            <person name="Blankenburg K."/>
            <person name="Forbes L."/>
            <person name="Fu Q."/>
            <person name="Gubbala S."/>
            <person name="Hirani K."/>
            <person name="Jayaseelan J.C."/>
            <person name="Lara F."/>
            <person name="Munidasa M."/>
            <person name="Palculict T."/>
            <person name="Patil S."/>
            <person name="Pu L.-L."/>
            <person name="Saada N."/>
            <person name="Tang L."/>
            <person name="Weissenberger G."/>
            <person name="Zhu Y."/>
            <person name="Hemphill L."/>
            <person name="Shang Y."/>
            <person name="Youmans B."/>
            <person name="Ayvaz T."/>
            <person name="Ross M."/>
            <person name="Santibanez J."/>
            <person name="Aqrawi P."/>
            <person name="Gross S."/>
            <person name="Joshi V."/>
            <person name="Fowler G."/>
            <person name="Nazareth L."/>
            <person name="Reid J."/>
            <person name="Worley K."/>
            <person name="Petrosino J."/>
            <person name="Highlander S."/>
            <person name="Gibbs R."/>
        </authorList>
    </citation>
    <scope>NUCLEOTIDE SEQUENCE [LARGE SCALE GENOMIC DNA]</scope>
    <source>
        <strain evidence="1 2">DSM 15829</strain>
    </source>
</reference>
<evidence type="ECO:0000313" key="1">
    <source>
        <dbReference type="EMBL" id="EGF23668.1"/>
    </source>
</evidence>
<dbReference type="EMBL" id="ACGK02000001">
    <property type="protein sequence ID" value="EGF23668.1"/>
    <property type="molecule type" value="Genomic_DNA"/>
</dbReference>
<dbReference type="GeneID" id="93210218"/>
<gene>
    <name evidence="1" type="ORF">HMPREF0091_10615</name>
</gene>
<dbReference type="AlphaFoldDB" id="F1T4M4"/>
<organism evidence="1 2">
    <name type="scientific">Fannyhessea vaginae DSM 15829</name>
    <dbReference type="NCBI Taxonomy" id="525256"/>
    <lineage>
        <taxon>Bacteria</taxon>
        <taxon>Bacillati</taxon>
        <taxon>Actinomycetota</taxon>
        <taxon>Coriobacteriia</taxon>
        <taxon>Coriobacteriales</taxon>
        <taxon>Atopobiaceae</taxon>
        <taxon>Fannyhessea</taxon>
    </lineage>
</organism>
<sequence>MERLEFSARCNCIGFDAYVLAKQMSLSVDKTRPWFDMNWNAEVPATAVFTLTKAEQIHFQVIKSALALIHQKTNGIAHGKTIKLPYWANQRKYDSLHKDAQPCDYRIANARLVALAQILSQEGFDIQWVQPQEQFAYVISGNTLTADVRF</sequence>
<keyword evidence="2" id="KW-1185">Reference proteome</keyword>
<dbReference type="OrthoDB" id="3194915at2"/>
<dbReference type="RefSeq" id="WP_006302796.1">
    <property type="nucleotide sequence ID" value="NZ_ACGK02000001.1"/>
</dbReference>
<proteinExistence type="predicted"/>